<dbReference type="EMBL" id="JAINUG010000037">
    <property type="protein sequence ID" value="KAJ8407710.1"/>
    <property type="molecule type" value="Genomic_DNA"/>
</dbReference>
<organism evidence="1 2">
    <name type="scientific">Aldrovandia affinis</name>
    <dbReference type="NCBI Taxonomy" id="143900"/>
    <lineage>
        <taxon>Eukaryota</taxon>
        <taxon>Metazoa</taxon>
        <taxon>Chordata</taxon>
        <taxon>Craniata</taxon>
        <taxon>Vertebrata</taxon>
        <taxon>Euteleostomi</taxon>
        <taxon>Actinopterygii</taxon>
        <taxon>Neopterygii</taxon>
        <taxon>Teleostei</taxon>
        <taxon>Notacanthiformes</taxon>
        <taxon>Halosauridae</taxon>
        <taxon>Aldrovandia</taxon>
    </lineage>
</organism>
<keyword evidence="2" id="KW-1185">Reference proteome</keyword>
<dbReference type="Proteomes" id="UP001221898">
    <property type="component" value="Unassembled WGS sequence"/>
</dbReference>
<protein>
    <submittedName>
        <fullName evidence="1">Uncharacterized protein</fullName>
    </submittedName>
</protein>
<name>A0AAD7SSB4_9TELE</name>
<dbReference type="AlphaFoldDB" id="A0AAD7SSB4"/>
<sequence length="77" mass="8352">MEMADYAVEKHWITQRQMDPHSTTPLAEQEVSTAVARALLNTAEPHLVLIYETSATVASNTQSLPSEHTATVTAGDS</sequence>
<evidence type="ECO:0000313" key="2">
    <source>
        <dbReference type="Proteomes" id="UP001221898"/>
    </source>
</evidence>
<accession>A0AAD7SSB4</accession>
<reference evidence="1" key="1">
    <citation type="journal article" date="2023" name="Science">
        <title>Genome structures resolve the early diversification of teleost fishes.</title>
        <authorList>
            <person name="Parey E."/>
            <person name="Louis A."/>
            <person name="Montfort J."/>
            <person name="Bouchez O."/>
            <person name="Roques C."/>
            <person name="Iampietro C."/>
            <person name="Lluch J."/>
            <person name="Castinel A."/>
            <person name="Donnadieu C."/>
            <person name="Desvignes T."/>
            <person name="Floi Bucao C."/>
            <person name="Jouanno E."/>
            <person name="Wen M."/>
            <person name="Mejri S."/>
            <person name="Dirks R."/>
            <person name="Jansen H."/>
            <person name="Henkel C."/>
            <person name="Chen W.J."/>
            <person name="Zahm M."/>
            <person name="Cabau C."/>
            <person name="Klopp C."/>
            <person name="Thompson A.W."/>
            <person name="Robinson-Rechavi M."/>
            <person name="Braasch I."/>
            <person name="Lecointre G."/>
            <person name="Bobe J."/>
            <person name="Postlethwait J.H."/>
            <person name="Berthelot C."/>
            <person name="Roest Crollius H."/>
            <person name="Guiguen Y."/>
        </authorList>
    </citation>
    <scope>NUCLEOTIDE SEQUENCE</scope>
    <source>
        <strain evidence="1">NC1722</strain>
    </source>
</reference>
<comment type="caution">
    <text evidence="1">The sequence shown here is derived from an EMBL/GenBank/DDBJ whole genome shotgun (WGS) entry which is preliminary data.</text>
</comment>
<evidence type="ECO:0000313" key="1">
    <source>
        <dbReference type="EMBL" id="KAJ8407710.1"/>
    </source>
</evidence>
<gene>
    <name evidence="1" type="ORF">AAFF_G00267540</name>
</gene>
<proteinExistence type="predicted"/>